<accession>A0A194PPB4</accession>
<dbReference type="EMBL" id="KQ459603">
    <property type="protein sequence ID" value="KPI92975.1"/>
    <property type="molecule type" value="Genomic_DNA"/>
</dbReference>
<evidence type="ECO:0000313" key="2">
    <source>
        <dbReference type="Proteomes" id="UP000053268"/>
    </source>
</evidence>
<protein>
    <recommendedName>
        <fullName evidence="3">Transposase</fullName>
    </recommendedName>
</protein>
<proteinExistence type="predicted"/>
<sequence length="94" mass="10530">MWESPPNRYIVEPTTTVRRTGRLAHAYCAVNGSRPCSAAQLHRRIENLHRVSKTRFGEELLAGNAMCSKIINVSANTLASRRRSRRRTGPGVGR</sequence>
<dbReference type="AlphaFoldDB" id="A0A194PPB4"/>
<dbReference type="Proteomes" id="UP000053268">
    <property type="component" value="Unassembled WGS sequence"/>
</dbReference>
<gene>
    <name evidence="1" type="ORF">RR46_14196</name>
</gene>
<keyword evidence="2" id="KW-1185">Reference proteome</keyword>
<evidence type="ECO:0000313" key="1">
    <source>
        <dbReference type="EMBL" id="KPI92975.1"/>
    </source>
</evidence>
<evidence type="ECO:0008006" key="3">
    <source>
        <dbReference type="Google" id="ProtNLM"/>
    </source>
</evidence>
<reference evidence="1 2" key="1">
    <citation type="journal article" date="2015" name="Nat. Commun.">
        <title>Outbred genome sequencing and CRISPR/Cas9 gene editing in butterflies.</title>
        <authorList>
            <person name="Li X."/>
            <person name="Fan D."/>
            <person name="Zhang W."/>
            <person name="Liu G."/>
            <person name="Zhang L."/>
            <person name="Zhao L."/>
            <person name="Fang X."/>
            <person name="Chen L."/>
            <person name="Dong Y."/>
            <person name="Chen Y."/>
            <person name="Ding Y."/>
            <person name="Zhao R."/>
            <person name="Feng M."/>
            <person name="Zhu Y."/>
            <person name="Feng Y."/>
            <person name="Jiang X."/>
            <person name="Zhu D."/>
            <person name="Xiang H."/>
            <person name="Feng X."/>
            <person name="Li S."/>
            <person name="Wang J."/>
            <person name="Zhang G."/>
            <person name="Kronforst M.R."/>
            <person name="Wang W."/>
        </authorList>
    </citation>
    <scope>NUCLEOTIDE SEQUENCE [LARGE SCALE GENOMIC DNA]</scope>
    <source>
        <strain evidence="1">Ya'a_city_454_Px</strain>
        <tissue evidence="1">Whole body</tissue>
    </source>
</reference>
<organism evidence="1 2">
    <name type="scientific">Papilio xuthus</name>
    <name type="common">Asian swallowtail butterfly</name>
    <dbReference type="NCBI Taxonomy" id="66420"/>
    <lineage>
        <taxon>Eukaryota</taxon>
        <taxon>Metazoa</taxon>
        <taxon>Ecdysozoa</taxon>
        <taxon>Arthropoda</taxon>
        <taxon>Hexapoda</taxon>
        <taxon>Insecta</taxon>
        <taxon>Pterygota</taxon>
        <taxon>Neoptera</taxon>
        <taxon>Endopterygota</taxon>
        <taxon>Lepidoptera</taxon>
        <taxon>Glossata</taxon>
        <taxon>Ditrysia</taxon>
        <taxon>Papilionoidea</taxon>
        <taxon>Papilionidae</taxon>
        <taxon>Papilioninae</taxon>
        <taxon>Papilio</taxon>
    </lineage>
</organism>
<name>A0A194PPB4_PAPXU</name>